<evidence type="ECO:0000313" key="7">
    <source>
        <dbReference type="Proteomes" id="UP000177907"/>
    </source>
</evidence>
<dbReference type="GO" id="GO:0015833">
    <property type="term" value="P:peptide transport"/>
    <property type="evidence" value="ECO:0007669"/>
    <property type="project" value="TreeGrafter"/>
</dbReference>
<evidence type="ECO:0000256" key="2">
    <source>
        <dbReference type="ARBA" id="ARBA00022448"/>
    </source>
</evidence>
<evidence type="ECO:0000256" key="1">
    <source>
        <dbReference type="ARBA" id="ARBA00005695"/>
    </source>
</evidence>
<dbReference type="PIRSF" id="PIRSF002741">
    <property type="entry name" value="MppA"/>
    <property type="match status" value="1"/>
</dbReference>
<dbReference type="GO" id="GO:1904680">
    <property type="term" value="F:peptide transmembrane transporter activity"/>
    <property type="evidence" value="ECO:0007669"/>
    <property type="project" value="TreeGrafter"/>
</dbReference>
<dbReference type="Gene3D" id="3.10.105.10">
    <property type="entry name" value="Dipeptide-binding Protein, Domain 3"/>
    <property type="match status" value="2"/>
</dbReference>
<protein>
    <recommendedName>
        <fullName evidence="5">Solute-binding protein family 5 domain-containing protein</fullName>
    </recommendedName>
</protein>
<dbReference type="InterPro" id="IPR030678">
    <property type="entry name" value="Peptide/Ni-bd"/>
</dbReference>
<dbReference type="CDD" id="cd08513">
    <property type="entry name" value="PBP2_thermophilic_Hb8_like"/>
    <property type="match status" value="1"/>
</dbReference>
<organism evidence="6 7">
    <name type="scientific">Candidatus Magasanikbacteria bacterium RIFOXYC2_FULL_42_28</name>
    <dbReference type="NCBI Taxonomy" id="1798704"/>
    <lineage>
        <taxon>Bacteria</taxon>
        <taxon>Candidatus Magasanikiibacteriota</taxon>
    </lineage>
</organism>
<dbReference type="SUPFAM" id="SSF53850">
    <property type="entry name" value="Periplasmic binding protein-like II"/>
    <property type="match status" value="1"/>
</dbReference>
<dbReference type="PANTHER" id="PTHR30290:SF9">
    <property type="entry name" value="OLIGOPEPTIDE-BINDING PROTEIN APPA"/>
    <property type="match status" value="1"/>
</dbReference>
<dbReference type="InterPro" id="IPR039424">
    <property type="entry name" value="SBP_5"/>
</dbReference>
<dbReference type="Proteomes" id="UP000177907">
    <property type="component" value="Unassembled WGS sequence"/>
</dbReference>
<gene>
    <name evidence="6" type="ORF">A3J93_04685</name>
</gene>
<dbReference type="GO" id="GO:0042597">
    <property type="term" value="C:periplasmic space"/>
    <property type="evidence" value="ECO:0007669"/>
    <property type="project" value="UniProtKB-ARBA"/>
</dbReference>
<keyword evidence="4" id="KW-0472">Membrane</keyword>
<dbReference type="PANTHER" id="PTHR30290">
    <property type="entry name" value="PERIPLASMIC BINDING COMPONENT OF ABC TRANSPORTER"/>
    <property type="match status" value="1"/>
</dbReference>
<comment type="caution">
    <text evidence="6">The sequence shown here is derived from an EMBL/GenBank/DDBJ whole genome shotgun (WGS) entry which is preliminary data.</text>
</comment>
<keyword evidence="2" id="KW-0813">Transport</keyword>
<feature type="domain" description="Solute-binding protein family 5" evidence="5">
    <location>
        <begin position="131"/>
        <end position="479"/>
    </location>
</feature>
<accession>A0A1F6NXE6</accession>
<proteinExistence type="inferred from homology"/>
<sequence length="650" mass="73917">MNWTKLIDRVKTALARRGTKTDFDKKLFRRLRPRAIPSWPQLKYLGRFLRPLEKRLLFGLTALAVIVTMAWLGIFVIRHSGSAPKIGGEYREALVGQPKYINPIFSSISDIDSDLVALIYSGLFKYDHNQKLVTDLAEKYTAGTDLKTYEITLRAGTKWSDGMPITINDVIFTFETIQNLEVGSPLATAFEGVKIEKTGERSVRFTLKEPYVYFLNSLTVGLLPEHVWAQIEPAGLKLSKYNLQPVGSGQWRFEKMTKNESGEVQNYTLVPSVNYYGTKPYFTSVELKFFVNFPDALTALKGQLVDGVAFVPNELKDKIGQRNYTAYQILLPQITALFFNPDKKTELKDSDVRAALTWATPREKIIADALGGNAILADSPLPTISVAHRAGVKYGFDPNEANKILDKKYKKIEPEEYFRLRHEMELKTYQTEIDTVRATNTSTPEIVSTTLEKIEKEIATKVRAEMSAEQTFYRASDNKILQITIAVAENPEYLATAEIIATAWRKVGVQTSVKIVTTYQINREIIRDRNYDALIYGEITGADYDLFPFWHSSQAKYPGLNLANYNNRDADKLLETARATADETERIKLINKFQEIVDVGAPAIFLYTPAHWLVVAKNIQGIKINALTKPSDRYDYLGQWYTKTKWQWKP</sequence>
<dbReference type="AlphaFoldDB" id="A0A1F6NXE6"/>
<evidence type="ECO:0000256" key="3">
    <source>
        <dbReference type="ARBA" id="ARBA00022729"/>
    </source>
</evidence>
<evidence type="ECO:0000313" key="6">
    <source>
        <dbReference type="EMBL" id="OGH88324.1"/>
    </source>
</evidence>
<name>A0A1F6NXE6_9BACT</name>
<dbReference type="Gene3D" id="3.90.76.10">
    <property type="entry name" value="Dipeptide-binding Protein, Domain 1"/>
    <property type="match status" value="1"/>
</dbReference>
<keyword evidence="4" id="KW-1133">Transmembrane helix</keyword>
<dbReference type="InterPro" id="IPR000914">
    <property type="entry name" value="SBP_5_dom"/>
</dbReference>
<evidence type="ECO:0000256" key="4">
    <source>
        <dbReference type="SAM" id="Phobius"/>
    </source>
</evidence>
<keyword evidence="3" id="KW-0732">Signal</keyword>
<evidence type="ECO:0000259" key="5">
    <source>
        <dbReference type="Pfam" id="PF00496"/>
    </source>
</evidence>
<dbReference type="Gene3D" id="3.40.190.10">
    <property type="entry name" value="Periplasmic binding protein-like II"/>
    <property type="match status" value="2"/>
</dbReference>
<dbReference type="Pfam" id="PF00496">
    <property type="entry name" value="SBP_bac_5"/>
    <property type="match status" value="1"/>
</dbReference>
<reference evidence="6 7" key="1">
    <citation type="journal article" date="2016" name="Nat. Commun.">
        <title>Thousands of microbial genomes shed light on interconnected biogeochemical processes in an aquifer system.</title>
        <authorList>
            <person name="Anantharaman K."/>
            <person name="Brown C.T."/>
            <person name="Hug L.A."/>
            <person name="Sharon I."/>
            <person name="Castelle C.J."/>
            <person name="Probst A.J."/>
            <person name="Thomas B.C."/>
            <person name="Singh A."/>
            <person name="Wilkins M.J."/>
            <person name="Karaoz U."/>
            <person name="Brodie E.L."/>
            <person name="Williams K.H."/>
            <person name="Hubbard S.S."/>
            <person name="Banfield J.F."/>
        </authorList>
    </citation>
    <scope>NUCLEOTIDE SEQUENCE [LARGE SCALE GENOMIC DNA]</scope>
</reference>
<dbReference type="STRING" id="1798704.A3J93_04685"/>
<keyword evidence="4" id="KW-0812">Transmembrane</keyword>
<dbReference type="GO" id="GO:0043190">
    <property type="term" value="C:ATP-binding cassette (ABC) transporter complex"/>
    <property type="evidence" value="ECO:0007669"/>
    <property type="project" value="InterPro"/>
</dbReference>
<feature type="transmembrane region" description="Helical" evidence="4">
    <location>
        <begin position="56"/>
        <end position="77"/>
    </location>
</feature>
<dbReference type="EMBL" id="MFQZ01000003">
    <property type="protein sequence ID" value="OGH88324.1"/>
    <property type="molecule type" value="Genomic_DNA"/>
</dbReference>
<comment type="similarity">
    <text evidence="1">Belongs to the bacterial solute-binding protein 5 family.</text>
</comment>